<dbReference type="AlphaFoldDB" id="A0A0D8JYM6"/>
<dbReference type="KEGG" id="cim:CIMG_12336"/>
<dbReference type="PANTHER" id="PTHR14221">
    <property type="entry name" value="WD REPEAT DOMAIN 44"/>
    <property type="match status" value="1"/>
</dbReference>
<name>A0A0D8JYM6_COCIM</name>
<feature type="compositionally biased region" description="Polar residues" evidence="4">
    <location>
        <begin position="77"/>
        <end position="96"/>
    </location>
</feature>
<dbReference type="PROSITE" id="PS50082">
    <property type="entry name" value="WD_REPEATS_2"/>
    <property type="match status" value="4"/>
</dbReference>
<dbReference type="VEuPathDB" id="FungiDB:CIMG_12336"/>
<proteinExistence type="predicted"/>
<feature type="compositionally biased region" description="Polar residues" evidence="4">
    <location>
        <begin position="815"/>
        <end position="825"/>
    </location>
</feature>
<reference evidence="6" key="1">
    <citation type="journal article" date="2009" name="Genome Res.">
        <title>Comparative genomic analyses of the human fungal pathogens Coccidioides and their relatives.</title>
        <authorList>
            <person name="Sharpton T.J."/>
            <person name="Stajich J.E."/>
            <person name="Rounsley S.D."/>
            <person name="Gardner M.J."/>
            <person name="Wortman J.R."/>
            <person name="Jordar V.S."/>
            <person name="Maiti R."/>
            <person name="Kodira C.D."/>
            <person name="Neafsey D.E."/>
            <person name="Zeng Q."/>
            <person name="Hung C.-Y."/>
            <person name="McMahan C."/>
            <person name="Muszewska A."/>
            <person name="Grynberg M."/>
            <person name="Mandel M.A."/>
            <person name="Kellner E.M."/>
            <person name="Barker B.M."/>
            <person name="Galgiani J.N."/>
            <person name="Orbach M.J."/>
            <person name="Kirkland T.N."/>
            <person name="Cole G.T."/>
            <person name="Henn M.R."/>
            <person name="Birren B.W."/>
            <person name="Taylor J.W."/>
        </authorList>
    </citation>
    <scope>NUCLEOTIDE SEQUENCE [LARGE SCALE GENOMIC DNA]</scope>
    <source>
        <strain evidence="6">RS</strain>
    </source>
</reference>
<evidence type="ECO:0000313" key="5">
    <source>
        <dbReference type="EMBL" id="KJF61363.1"/>
    </source>
</evidence>
<feature type="region of interest" description="Disordered" evidence="4">
    <location>
        <begin position="792"/>
        <end position="825"/>
    </location>
</feature>
<dbReference type="PROSITE" id="PS50294">
    <property type="entry name" value="WD_REPEATS_REGION"/>
    <property type="match status" value="2"/>
</dbReference>
<feature type="compositionally biased region" description="Polar residues" evidence="4">
    <location>
        <begin position="131"/>
        <end position="151"/>
    </location>
</feature>
<feature type="compositionally biased region" description="Polar residues" evidence="4">
    <location>
        <begin position="915"/>
        <end position="932"/>
    </location>
</feature>
<gene>
    <name evidence="5" type="ORF">CIMG_12336</name>
</gene>
<evidence type="ECO:0000256" key="4">
    <source>
        <dbReference type="SAM" id="MobiDB-lite"/>
    </source>
</evidence>
<feature type="compositionally biased region" description="Polar residues" evidence="4">
    <location>
        <begin position="24"/>
        <end position="37"/>
    </location>
</feature>
<dbReference type="Gene3D" id="2.130.10.10">
    <property type="entry name" value="YVTN repeat-like/Quinoprotein amine dehydrogenase"/>
    <property type="match status" value="1"/>
</dbReference>
<feature type="region of interest" description="Disordered" evidence="4">
    <location>
        <begin position="1"/>
        <end position="151"/>
    </location>
</feature>
<keyword evidence="6" id="KW-1185">Reference proteome</keyword>
<feature type="region of interest" description="Disordered" evidence="4">
    <location>
        <begin position="915"/>
        <end position="957"/>
    </location>
</feature>
<dbReference type="InParanoid" id="A0A0D8JYM6"/>
<feature type="repeat" description="WD" evidence="3">
    <location>
        <begin position="428"/>
        <end position="470"/>
    </location>
</feature>
<feature type="repeat" description="WD" evidence="3">
    <location>
        <begin position="582"/>
        <end position="602"/>
    </location>
</feature>
<feature type="compositionally biased region" description="Polar residues" evidence="4">
    <location>
        <begin position="662"/>
        <end position="674"/>
    </location>
</feature>
<feature type="repeat" description="WD" evidence="3">
    <location>
        <begin position="388"/>
        <end position="420"/>
    </location>
</feature>
<evidence type="ECO:0000256" key="3">
    <source>
        <dbReference type="PROSITE-ProRule" id="PRU00221"/>
    </source>
</evidence>
<feature type="compositionally biased region" description="Polar residues" evidence="4">
    <location>
        <begin position="104"/>
        <end position="113"/>
    </location>
</feature>
<accession>A0A0D8JYM6</accession>
<reference evidence="6" key="2">
    <citation type="journal article" date="2010" name="Genome Res.">
        <title>Population genomic sequencing of Coccidioides fungi reveals recent hybridization and transposon control.</title>
        <authorList>
            <person name="Neafsey D.E."/>
            <person name="Barker B.M."/>
            <person name="Sharpton T.J."/>
            <person name="Stajich J.E."/>
            <person name="Park D.J."/>
            <person name="Whiston E."/>
            <person name="Hung C.-Y."/>
            <person name="McMahan C."/>
            <person name="White J."/>
            <person name="Sykes S."/>
            <person name="Heiman D."/>
            <person name="Young S."/>
            <person name="Zeng Q."/>
            <person name="Abouelleil A."/>
            <person name="Aftuck L."/>
            <person name="Bessette D."/>
            <person name="Brown A."/>
            <person name="FitzGerald M."/>
            <person name="Lui A."/>
            <person name="Macdonald J.P."/>
            <person name="Priest M."/>
            <person name="Orbach M.J."/>
            <person name="Galgiani J.N."/>
            <person name="Kirkland T.N."/>
            <person name="Cole G.T."/>
            <person name="Birren B.W."/>
            <person name="Henn M.R."/>
            <person name="Taylor J.W."/>
            <person name="Rounsley S.D."/>
        </authorList>
    </citation>
    <scope>GENOME REANNOTATION</scope>
    <source>
        <strain evidence="6">RS</strain>
    </source>
</reference>
<feature type="compositionally biased region" description="Polar residues" evidence="4">
    <location>
        <begin position="190"/>
        <end position="206"/>
    </location>
</feature>
<dbReference type="InterPro" id="IPR040324">
    <property type="entry name" value="WDR44/Dgr2"/>
</dbReference>
<dbReference type="GeneID" id="24164088"/>
<protein>
    <submittedName>
        <fullName evidence="5">WD repeat protein</fullName>
    </submittedName>
</protein>
<dbReference type="InterPro" id="IPR015943">
    <property type="entry name" value="WD40/YVTN_repeat-like_dom_sf"/>
</dbReference>
<dbReference type="InterPro" id="IPR001680">
    <property type="entry name" value="WD40_rpt"/>
</dbReference>
<dbReference type="PANTHER" id="PTHR14221:SF0">
    <property type="entry name" value="WD REPEAT-CONTAINING PROTEIN 44"/>
    <property type="match status" value="1"/>
</dbReference>
<organism evidence="5 6">
    <name type="scientific">Coccidioides immitis (strain RS)</name>
    <name type="common">Valley fever fungus</name>
    <dbReference type="NCBI Taxonomy" id="246410"/>
    <lineage>
        <taxon>Eukaryota</taxon>
        <taxon>Fungi</taxon>
        <taxon>Dikarya</taxon>
        <taxon>Ascomycota</taxon>
        <taxon>Pezizomycotina</taxon>
        <taxon>Eurotiomycetes</taxon>
        <taxon>Eurotiomycetidae</taxon>
        <taxon>Onygenales</taxon>
        <taxon>Onygenaceae</taxon>
        <taxon>Coccidioides</taxon>
    </lineage>
</organism>
<sequence>MAAETYTRPANGVVAPLHPGPNRAASQSIANETNTPVSEKRRVKGGDVVAELSERFKVSITDEEPRFEDPANGSLAHGNQQPPVRQGSSDWPSNEHSLPATPVLTRNSTTKSASKGAIGSTALLQQRHHYSSSSTSIPTHATFQHTPIDPLSQQILKRTNTEKSISSKLRTQAAIDVEPGPSDAARALTQEESSSANRPDSNLIQKSSKEKKKGVSFLSRIIGNKKRTDISESNDDVSELGENRAAGMDAEVFAQPIGYIPRFPPPPKYIKVRAQHKKTKDFNRLFVAQELSGNAAQANGSSTNKHATINVFESDAAAQEGRAIWTTEFSKDGKYFAAAGQDRKVRVWAVIGTPEDRQAHEIEEEARNDQPLMRLSAPVFKTQPVQEYEGHTASIVDLSWSKNNFLLSTSLDKTVRLWHVTRRECLCCFNHSDVVTSIEFHPRDDRFFLAGSLDSKLRLWSIPDKNVAFTAVAPDLITAVAFTPDGKHSIAGCLNGQCVIFETDGLKVVSQIHVRSARGRNAKGSKITGIDTILQPPGNDSGIVKILITSNDSRIRLYNFRDRTLEAKFRGNENSASQIRASFSSDGRYIICGSEDRRVYIWPVVCNERFPEKRPVESFEAHSSMATTAVMAPLQTKQTLGSTGDLLYDLCNPPPVTLVGQTASAASRSVTENGGNEFRPGTPRVPPSSNPQKPEESPSHTTRSSHPGGNIIVAADYSGVIKVFRQDCGYHRRRHESWDSSSLFSKRLLGRNNSVSSARRSILSIGKDSLHKSPSERILSWRNSVIGARDNGSFDNVRTLGSRTRSVSPDRPLRKSNSAPKADTSQAIKNLTKRGVISKPAGLTKMTLNHPFTGAVSPEVISDKREIVASPEEYEDSDTKYAPADPLFMAGEQSYTFWNKSQFASLAANRRRSSISNDVEAQQDQANLTSEGSSDEKGFENGMDAEALGEEEEEELSCPQCRATNFRAVRTKTGEQRLKCVLCGAFAS</sequence>
<dbReference type="Pfam" id="PF00400">
    <property type="entry name" value="WD40"/>
    <property type="match status" value="4"/>
</dbReference>
<dbReference type="FunCoup" id="A0A0D8JYM6">
    <property type="interactions" value="48"/>
</dbReference>
<feature type="region of interest" description="Disordered" evidence="4">
    <location>
        <begin position="185"/>
        <end position="211"/>
    </location>
</feature>
<dbReference type="EMBL" id="GG704915">
    <property type="protein sequence ID" value="KJF61363.1"/>
    <property type="molecule type" value="Genomic_DNA"/>
</dbReference>
<dbReference type="OrthoDB" id="1932312at2759"/>
<dbReference type="SMART" id="SM00320">
    <property type="entry name" value="WD40"/>
    <property type="match status" value="6"/>
</dbReference>
<evidence type="ECO:0000256" key="1">
    <source>
        <dbReference type="ARBA" id="ARBA00022574"/>
    </source>
</evidence>
<feature type="repeat" description="WD" evidence="3">
    <location>
        <begin position="317"/>
        <end position="348"/>
    </location>
</feature>
<feature type="compositionally biased region" description="Acidic residues" evidence="4">
    <location>
        <begin position="947"/>
        <end position="956"/>
    </location>
</feature>
<dbReference type="InterPro" id="IPR036322">
    <property type="entry name" value="WD40_repeat_dom_sf"/>
</dbReference>
<evidence type="ECO:0000256" key="2">
    <source>
        <dbReference type="ARBA" id="ARBA00022737"/>
    </source>
</evidence>
<evidence type="ECO:0000313" key="6">
    <source>
        <dbReference type="Proteomes" id="UP000001261"/>
    </source>
</evidence>
<dbReference type="RefSeq" id="XP_012213765.1">
    <property type="nucleotide sequence ID" value="XM_012358342.1"/>
</dbReference>
<keyword evidence="2" id="KW-0677">Repeat</keyword>
<feature type="region of interest" description="Disordered" evidence="4">
    <location>
        <begin position="662"/>
        <end position="710"/>
    </location>
</feature>
<dbReference type="OMA" id="DTEGLKW"/>
<dbReference type="SUPFAM" id="SSF50978">
    <property type="entry name" value="WD40 repeat-like"/>
    <property type="match status" value="1"/>
</dbReference>
<dbReference type="STRING" id="246410.A0A0D8JYM6"/>
<keyword evidence="1 3" id="KW-0853">WD repeat</keyword>
<dbReference type="Proteomes" id="UP000001261">
    <property type="component" value="Unassembled WGS sequence"/>
</dbReference>
<feature type="compositionally biased region" description="Polar residues" evidence="4">
    <location>
        <begin position="793"/>
        <end position="807"/>
    </location>
</feature>